<dbReference type="Proteomes" id="UP000087766">
    <property type="component" value="Chromosome 5"/>
</dbReference>
<accession>A0A3Q0F371</accession>
<keyword evidence="1" id="KW-0732">Signal</keyword>
<protein>
    <submittedName>
        <fullName evidence="3 4">Uncharacterized protein LOC106762274 isoform X8</fullName>
    </submittedName>
</protein>
<evidence type="ECO:0000313" key="2">
    <source>
        <dbReference type="Proteomes" id="UP000087766"/>
    </source>
</evidence>
<sequence length="185" mass="20546">MRKSMLRKLLALVAILHQGAIIHQLEATLLEELLVTGLRYSRMPPYLLPLVVTSIRTRIEEGFWLKSERSGLLAAAIGCLTLALSTSPSPAQIRNMLCDEVSSGHIETEKKFGVLSTLFEYLKQSSCLTICLEALQTRENATNTSTVSDVYAKMCIIFIPLLVDESSFFANFMCFEVSTLVPRGV</sequence>
<evidence type="ECO:0000313" key="3">
    <source>
        <dbReference type="RefSeq" id="XP_022636861.1"/>
    </source>
</evidence>
<proteinExistence type="predicted"/>
<evidence type="ECO:0000313" key="4">
    <source>
        <dbReference type="RefSeq" id="XP_022636862.1"/>
    </source>
</evidence>
<name>A0A3Q0F371_VIGRR</name>
<reference evidence="2" key="1">
    <citation type="journal article" date="2014" name="Nat. Commun.">
        <title>Genome sequence of mungbean and insights into evolution within Vigna species.</title>
        <authorList>
            <person name="Kang Y.J."/>
            <person name="Kim S.K."/>
            <person name="Kim M.Y."/>
            <person name="Lestari P."/>
            <person name="Kim K.H."/>
            <person name="Ha B.K."/>
            <person name="Jun T.H."/>
            <person name="Hwang W.J."/>
            <person name="Lee T."/>
            <person name="Lee J."/>
            <person name="Shim S."/>
            <person name="Yoon M.Y."/>
            <person name="Jang Y.E."/>
            <person name="Han K.S."/>
            <person name="Taeprayoon P."/>
            <person name="Yoon N."/>
            <person name="Somta P."/>
            <person name="Tanya P."/>
            <person name="Kim K.S."/>
            <person name="Gwag J.G."/>
            <person name="Moon J.K."/>
            <person name="Lee Y.H."/>
            <person name="Park B.S."/>
            <person name="Bombarely A."/>
            <person name="Doyle J.J."/>
            <person name="Jackson S.A."/>
            <person name="Schafleitner R."/>
            <person name="Srinives P."/>
            <person name="Varshney R.K."/>
            <person name="Lee S.H."/>
        </authorList>
    </citation>
    <scope>NUCLEOTIDE SEQUENCE [LARGE SCALE GENOMIC DNA]</scope>
    <source>
        <strain evidence="2">cv. VC1973A</strain>
    </source>
</reference>
<gene>
    <name evidence="3 4" type="primary">LOC106762274</name>
</gene>
<dbReference type="RefSeq" id="XP_022636861.1">
    <property type="nucleotide sequence ID" value="XM_022781140.1"/>
</dbReference>
<dbReference type="AlphaFoldDB" id="A0A3Q0F371"/>
<dbReference type="InterPro" id="IPR052107">
    <property type="entry name" value="HEAT6"/>
</dbReference>
<dbReference type="PANTHER" id="PTHR13366">
    <property type="entry name" value="MALARIA ANTIGEN-RELATED"/>
    <property type="match status" value="1"/>
</dbReference>
<dbReference type="GeneID" id="106762274"/>
<feature type="chain" id="PRO_5044597718" evidence="1">
    <location>
        <begin position="28"/>
        <end position="185"/>
    </location>
</feature>
<evidence type="ECO:0000256" key="1">
    <source>
        <dbReference type="SAM" id="SignalP"/>
    </source>
</evidence>
<dbReference type="PANTHER" id="PTHR13366:SF0">
    <property type="entry name" value="HEAT REPEAT-CONTAINING PROTEIN 6"/>
    <property type="match status" value="1"/>
</dbReference>
<dbReference type="RefSeq" id="XP_022636862.1">
    <property type="nucleotide sequence ID" value="XM_022781141.1"/>
</dbReference>
<reference evidence="3 4" key="2">
    <citation type="submission" date="2025-04" db="UniProtKB">
        <authorList>
            <consortium name="RefSeq"/>
        </authorList>
    </citation>
    <scope>IDENTIFICATION</scope>
    <source>
        <tissue evidence="3 4">Leaf</tissue>
    </source>
</reference>
<feature type="signal peptide" evidence="1">
    <location>
        <begin position="1"/>
        <end position="27"/>
    </location>
</feature>
<keyword evidence="2" id="KW-1185">Reference proteome</keyword>
<organism evidence="2 4">
    <name type="scientific">Vigna radiata var. radiata</name>
    <name type="common">Mung bean</name>
    <name type="synonym">Phaseolus aureus</name>
    <dbReference type="NCBI Taxonomy" id="3916"/>
    <lineage>
        <taxon>Eukaryota</taxon>
        <taxon>Viridiplantae</taxon>
        <taxon>Streptophyta</taxon>
        <taxon>Embryophyta</taxon>
        <taxon>Tracheophyta</taxon>
        <taxon>Spermatophyta</taxon>
        <taxon>Magnoliopsida</taxon>
        <taxon>eudicotyledons</taxon>
        <taxon>Gunneridae</taxon>
        <taxon>Pentapetalae</taxon>
        <taxon>rosids</taxon>
        <taxon>fabids</taxon>
        <taxon>Fabales</taxon>
        <taxon>Fabaceae</taxon>
        <taxon>Papilionoideae</taxon>
        <taxon>50 kb inversion clade</taxon>
        <taxon>NPAAA clade</taxon>
        <taxon>indigoferoid/millettioid clade</taxon>
        <taxon>Phaseoleae</taxon>
        <taxon>Vigna</taxon>
    </lineage>
</organism>